<dbReference type="AlphaFoldDB" id="H1DHK8"/>
<dbReference type="HOGENOM" id="CLU_1413914_0_0_10"/>
<dbReference type="EMBL" id="ADMC01000023">
    <property type="protein sequence ID" value="EHP47137.1"/>
    <property type="molecule type" value="Genomic_DNA"/>
</dbReference>
<accession>H1DHK8</accession>
<keyword evidence="1" id="KW-1133">Transmembrane helix</keyword>
<keyword evidence="1" id="KW-0472">Membrane</keyword>
<evidence type="ECO:0000313" key="2">
    <source>
        <dbReference type="EMBL" id="EHP47137.1"/>
    </source>
</evidence>
<feature type="transmembrane region" description="Helical" evidence="1">
    <location>
        <begin position="132"/>
        <end position="152"/>
    </location>
</feature>
<dbReference type="Proteomes" id="UP000004892">
    <property type="component" value="Unassembled WGS sequence"/>
</dbReference>
<keyword evidence="3" id="KW-1185">Reference proteome</keyword>
<feature type="transmembrane region" description="Helical" evidence="1">
    <location>
        <begin position="38"/>
        <end position="62"/>
    </location>
</feature>
<feature type="transmembrane region" description="Helical" evidence="1">
    <location>
        <begin position="164"/>
        <end position="188"/>
    </location>
</feature>
<evidence type="ECO:0000313" key="3">
    <source>
        <dbReference type="Proteomes" id="UP000004892"/>
    </source>
</evidence>
<keyword evidence="1" id="KW-0812">Transmembrane</keyword>
<name>H1DHK8_9BACT</name>
<evidence type="ECO:0008006" key="4">
    <source>
        <dbReference type="Google" id="ProtNLM"/>
    </source>
</evidence>
<dbReference type="RefSeq" id="WP_009136892.1">
    <property type="nucleotide sequence ID" value="NZ_JH594596.1"/>
</dbReference>
<dbReference type="STRING" id="742817.HMPREF9449_01744"/>
<reference evidence="2 3" key="1">
    <citation type="submission" date="2012-01" db="EMBL/GenBank/DDBJ databases">
        <title>The Genome Sequence of Odoribacter laneus YIT 12061.</title>
        <authorList>
            <consortium name="The Broad Institute Genome Sequencing Platform"/>
            <person name="Earl A."/>
            <person name="Ward D."/>
            <person name="Feldgarden M."/>
            <person name="Gevers D."/>
            <person name="Morotomi M."/>
            <person name="Young S.K."/>
            <person name="Zeng Q."/>
            <person name="Gargeya S."/>
            <person name="Fitzgerald M."/>
            <person name="Haas B."/>
            <person name="Abouelleil A."/>
            <person name="Alvarado L."/>
            <person name="Arachchi H.M."/>
            <person name="Berlin A."/>
            <person name="Chapman S.B."/>
            <person name="Gearin G."/>
            <person name="Goldberg J."/>
            <person name="Griggs A."/>
            <person name="Gujja S."/>
            <person name="Hansen M."/>
            <person name="Heiman D."/>
            <person name="Howarth C."/>
            <person name="Larimer J."/>
            <person name="Lui A."/>
            <person name="MacDonald P.J.P."/>
            <person name="McCowen C."/>
            <person name="Montmayeur A."/>
            <person name="Murphy C."/>
            <person name="Neiman D."/>
            <person name="Pearson M."/>
            <person name="Priest M."/>
            <person name="Roberts A."/>
            <person name="Saif S."/>
            <person name="Shea T."/>
            <person name="Sisk P."/>
            <person name="Stolte C."/>
            <person name="Sykes S."/>
            <person name="Wortman J."/>
            <person name="Nusbaum C."/>
            <person name="Birren B."/>
        </authorList>
    </citation>
    <scope>NUCLEOTIDE SEQUENCE [LARGE SCALE GENOMIC DNA]</scope>
    <source>
        <strain evidence="2 3">YIT 12061</strain>
    </source>
</reference>
<feature type="transmembrane region" description="Helical" evidence="1">
    <location>
        <begin position="68"/>
        <end position="93"/>
    </location>
</feature>
<feature type="transmembrane region" description="Helical" evidence="1">
    <location>
        <begin position="105"/>
        <end position="126"/>
    </location>
</feature>
<evidence type="ECO:0000256" key="1">
    <source>
        <dbReference type="SAM" id="Phobius"/>
    </source>
</evidence>
<gene>
    <name evidence="2" type="ORF">HMPREF9449_01744</name>
</gene>
<dbReference type="eggNOG" id="ENOG503421E">
    <property type="taxonomic scope" value="Bacteria"/>
</dbReference>
<organism evidence="2 3">
    <name type="scientific">Odoribacter laneus YIT 12061</name>
    <dbReference type="NCBI Taxonomy" id="742817"/>
    <lineage>
        <taxon>Bacteria</taxon>
        <taxon>Pseudomonadati</taxon>
        <taxon>Bacteroidota</taxon>
        <taxon>Bacteroidia</taxon>
        <taxon>Bacteroidales</taxon>
        <taxon>Odoribacteraceae</taxon>
        <taxon>Odoribacter</taxon>
    </lineage>
</organism>
<dbReference type="PATRIC" id="fig|742817.3.peg.1861"/>
<sequence length="193" mass="21867">MVSRNDIKHFYNRIKQLLLYPGREWAIIRQEEDSSSRLFNLFFIPVTGIVSLIVIPGGIYRFGIFQGILYSLINFISATAGVYLAFLIIREYLNNKIPDAENTALHLTVYSASVFIVFHSLSVALINGFFSQLLSLISLIFIRTLYAGISAVTRLEVNQKTNTLIIAALSIICIPVIFKRLLMILFHIPILNL</sequence>
<proteinExistence type="predicted"/>
<comment type="caution">
    <text evidence="2">The sequence shown here is derived from an EMBL/GenBank/DDBJ whole genome shotgun (WGS) entry which is preliminary data.</text>
</comment>
<dbReference type="GeneID" id="98069310"/>
<protein>
    <recommendedName>
        <fullName evidence="4">Yip1 domain-containing protein</fullName>
    </recommendedName>
</protein>